<proteinExistence type="predicted"/>
<accession>A0A0W8G6B5</accession>
<name>A0A0W8G6B5_9ZZZZ</name>
<evidence type="ECO:0000313" key="1">
    <source>
        <dbReference type="EMBL" id="KUG28646.1"/>
    </source>
</evidence>
<protein>
    <submittedName>
        <fullName evidence="1">Uncharacterized protein</fullName>
    </submittedName>
</protein>
<comment type="caution">
    <text evidence="1">The sequence shown here is derived from an EMBL/GenBank/DDBJ whole genome shotgun (WGS) entry which is preliminary data.</text>
</comment>
<reference evidence="1" key="1">
    <citation type="journal article" date="2015" name="Proc. Natl. Acad. Sci. U.S.A.">
        <title>Networks of energetic and metabolic interactions define dynamics in microbial communities.</title>
        <authorList>
            <person name="Embree M."/>
            <person name="Liu J.K."/>
            <person name="Al-Bassam M.M."/>
            <person name="Zengler K."/>
        </authorList>
    </citation>
    <scope>NUCLEOTIDE SEQUENCE</scope>
</reference>
<sequence>MFIAIVLAVIILAALILESLPGASHAAFDAELGLVPCPEHPEAGDYPGGHLARASCRGEVRQGGCPPAWPR</sequence>
<gene>
    <name evidence="1" type="ORF">ASZ90_001482</name>
</gene>
<dbReference type="EMBL" id="LNQE01000196">
    <property type="protein sequence ID" value="KUG28646.1"/>
    <property type="molecule type" value="Genomic_DNA"/>
</dbReference>
<organism evidence="1">
    <name type="scientific">hydrocarbon metagenome</name>
    <dbReference type="NCBI Taxonomy" id="938273"/>
    <lineage>
        <taxon>unclassified sequences</taxon>
        <taxon>metagenomes</taxon>
        <taxon>ecological metagenomes</taxon>
    </lineage>
</organism>
<dbReference type="AlphaFoldDB" id="A0A0W8G6B5"/>